<comment type="subcellular location">
    <subcellularLocation>
        <location evidence="2">Nucleus</location>
    </subcellularLocation>
</comment>
<dbReference type="PANTHER" id="PTHR22930:SF258">
    <property type="entry name" value="PROTEIN ALP1-LIKE ISOFORM X1"/>
    <property type="match status" value="1"/>
</dbReference>
<dbReference type="Pfam" id="PF13359">
    <property type="entry name" value="DDE_Tnp_4"/>
    <property type="match status" value="1"/>
</dbReference>
<keyword evidence="5" id="KW-0479">Metal-binding</keyword>
<evidence type="ECO:0000256" key="4">
    <source>
        <dbReference type="ARBA" id="ARBA00022722"/>
    </source>
</evidence>
<dbReference type="InParanoid" id="A0A6L2PPV3"/>
<dbReference type="GO" id="GO:0004518">
    <property type="term" value="F:nuclease activity"/>
    <property type="evidence" value="ECO:0007669"/>
    <property type="project" value="UniProtKB-KW"/>
</dbReference>
<comment type="caution">
    <text evidence="9">The sequence shown here is derived from an EMBL/GenBank/DDBJ whole genome shotgun (WGS) entry which is preliminary data.</text>
</comment>
<dbReference type="InterPro" id="IPR045249">
    <property type="entry name" value="HARBI1-like"/>
</dbReference>
<dbReference type="AlphaFoldDB" id="A0A6L2PPV3"/>
<reference evidence="10" key="1">
    <citation type="submission" date="2020-01" db="EMBL/GenBank/DDBJ databases">
        <title>Draft genome sequence of the Termite Coptotermes fromosanus.</title>
        <authorList>
            <person name="Itakura S."/>
            <person name="Yosikawa Y."/>
            <person name="Umezawa K."/>
        </authorList>
    </citation>
    <scope>NUCLEOTIDE SEQUENCE [LARGE SCALE GENOMIC DNA]</scope>
</reference>
<comment type="similarity">
    <text evidence="3">Belongs to the HARBI1 family.</text>
</comment>
<accession>A0A6L2PPV3</accession>
<name>A0A6L2PPV3_COPFO</name>
<evidence type="ECO:0000256" key="3">
    <source>
        <dbReference type="ARBA" id="ARBA00006958"/>
    </source>
</evidence>
<proteinExistence type="inferred from homology"/>
<dbReference type="GO" id="GO:0046872">
    <property type="term" value="F:metal ion binding"/>
    <property type="evidence" value="ECO:0007669"/>
    <property type="project" value="UniProtKB-KW"/>
</dbReference>
<dbReference type="EMBL" id="BLKM01000369">
    <property type="protein sequence ID" value="GFG32515.1"/>
    <property type="molecule type" value="Genomic_DNA"/>
</dbReference>
<evidence type="ECO:0000256" key="2">
    <source>
        <dbReference type="ARBA" id="ARBA00004123"/>
    </source>
</evidence>
<dbReference type="GO" id="GO:0016787">
    <property type="term" value="F:hydrolase activity"/>
    <property type="evidence" value="ECO:0007669"/>
    <property type="project" value="UniProtKB-KW"/>
</dbReference>
<comment type="cofactor">
    <cofactor evidence="1">
        <name>a divalent metal cation</name>
        <dbReference type="ChEBI" id="CHEBI:60240"/>
    </cofactor>
</comment>
<dbReference type="GO" id="GO:0005634">
    <property type="term" value="C:nucleus"/>
    <property type="evidence" value="ECO:0007669"/>
    <property type="project" value="UniProtKB-SubCell"/>
</dbReference>
<gene>
    <name evidence="9" type="ORF">Cfor_04340</name>
</gene>
<dbReference type="PANTHER" id="PTHR22930">
    <property type="match status" value="1"/>
</dbReference>
<keyword evidence="10" id="KW-1185">Reference proteome</keyword>
<organism evidence="9 10">
    <name type="scientific">Coptotermes formosanus</name>
    <name type="common">Formosan subterranean termite</name>
    <dbReference type="NCBI Taxonomy" id="36987"/>
    <lineage>
        <taxon>Eukaryota</taxon>
        <taxon>Metazoa</taxon>
        <taxon>Ecdysozoa</taxon>
        <taxon>Arthropoda</taxon>
        <taxon>Hexapoda</taxon>
        <taxon>Insecta</taxon>
        <taxon>Pterygota</taxon>
        <taxon>Neoptera</taxon>
        <taxon>Polyneoptera</taxon>
        <taxon>Dictyoptera</taxon>
        <taxon>Blattodea</taxon>
        <taxon>Blattoidea</taxon>
        <taxon>Termitoidae</taxon>
        <taxon>Rhinotermitidae</taxon>
        <taxon>Coptotermes</taxon>
    </lineage>
</organism>
<keyword evidence="6" id="KW-0378">Hydrolase</keyword>
<evidence type="ECO:0000313" key="9">
    <source>
        <dbReference type="EMBL" id="GFG32515.1"/>
    </source>
</evidence>
<evidence type="ECO:0000259" key="8">
    <source>
        <dbReference type="Pfam" id="PF13359"/>
    </source>
</evidence>
<feature type="domain" description="DDE Tnp4" evidence="8">
    <location>
        <begin position="178"/>
        <end position="343"/>
    </location>
</feature>
<evidence type="ECO:0000256" key="1">
    <source>
        <dbReference type="ARBA" id="ARBA00001968"/>
    </source>
</evidence>
<sequence>MNSEQEKIVASAAYVVMSYEFLKMKKLSKRKRRWWMVSINKSRTNRDNASGILNDLKREPSGRFDNFCRMSATDFECLLNKIGPIVQKTDTNMREAIPVQERFAVTLRFLASGDSFRSLSILFKFSVQTVSRCIFDVCSALIHVLRDEIKMPRTSQEWLQIAQEYDEKWNFPHCVGALDGKHILIQSPTHSGSEFGNYKGTFSVVLIALVDANYRFIFVDVGCQGRISDGDIFRNATLFKRLNENQLMLPPDQPLPSERLPIPYVFVGDNVFTLSSHLMTPYPGTYDKGSVDGIFNSRLLRVHRLVENVFGIMASVFRVFRKPMLLEPDKVTNITMTCVLLHNFLSSSKTSSSSYLPLGTFDTEKEGEVTPGSWRQDQKDLSSFLPLRKMPGKPEFAANRIRDAFASFFATNGQVPWQDTVS</sequence>
<evidence type="ECO:0000256" key="5">
    <source>
        <dbReference type="ARBA" id="ARBA00022723"/>
    </source>
</evidence>
<evidence type="ECO:0000256" key="6">
    <source>
        <dbReference type="ARBA" id="ARBA00022801"/>
    </source>
</evidence>
<keyword evidence="7" id="KW-0539">Nucleus</keyword>
<protein>
    <recommendedName>
        <fullName evidence="8">DDE Tnp4 domain-containing protein</fullName>
    </recommendedName>
</protein>
<keyword evidence="4" id="KW-0540">Nuclease</keyword>
<evidence type="ECO:0000256" key="7">
    <source>
        <dbReference type="ARBA" id="ARBA00023242"/>
    </source>
</evidence>
<dbReference type="Proteomes" id="UP000502823">
    <property type="component" value="Unassembled WGS sequence"/>
</dbReference>
<dbReference type="InterPro" id="IPR027806">
    <property type="entry name" value="HARBI1_dom"/>
</dbReference>
<evidence type="ECO:0000313" key="10">
    <source>
        <dbReference type="Proteomes" id="UP000502823"/>
    </source>
</evidence>
<dbReference type="OrthoDB" id="8189124at2759"/>